<evidence type="ECO:0000256" key="8">
    <source>
        <dbReference type="ARBA" id="ARBA00022723"/>
    </source>
</evidence>
<dbReference type="InterPro" id="IPR004429">
    <property type="entry name" value="Isopropylmalate_DH"/>
</dbReference>
<evidence type="ECO:0000256" key="12">
    <source>
        <dbReference type="ARBA" id="ARBA00023304"/>
    </source>
</evidence>
<keyword evidence="9 13" id="KW-0460">Magnesium</keyword>
<feature type="binding site" evidence="13">
    <location>
        <position position="98"/>
    </location>
    <ligand>
        <name>substrate</name>
    </ligand>
</feature>
<dbReference type="Pfam" id="PF00180">
    <property type="entry name" value="Iso_dh"/>
    <property type="match status" value="1"/>
</dbReference>
<keyword evidence="6 13" id="KW-0432">Leucine biosynthesis</keyword>
<evidence type="ECO:0000256" key="6">
    <source>
        <dbReference type="ARBA" id="ARBA00022430"/>
    </source>
</evidence>
<dbReference type="PANTHER" id="PTHR42979:SF1">
    <property type="entry name" value="3-ISOPROPYLMALATE DEHYDROGENASE"/>
    <property type="match status" value="1"/>
</dbReference>
<evidence type="ECO:0000256" key="5">
    <source>
        <dbReference type="ARBA" id="ARBA00011738"/>
    </source>
</evidence>
<keyword evidence="12 13" id="KW-0100">Branched-chain amino acid biosynthesis</keyword>
<dbReference type="EC" id="1.1.1.85" evidence="13"/>
<keyword evidence="11 13" id="KW-0520">NAD</keyword>
<dbReference type="RefSeq" id="WP_042031826.1">
    <property type="nucleotide sequence ID" value="NZ_CAWMFX010000031.1"/>
</dbReference>
<dbReference type="Gene3D" id="3.40.718.10">
    <property type="entry name" value="Isopropylmalate Dehydrogenase"/>
    <property type="match status" value="1"/>
</dbReference>
<dbReference type="GO" id="GO:0003862">
    <property type="term" value="F:3-isopropylmalate dehydrogenase activity"/>
    <property type="evidence" value="ECO:0007669"/>
    <property type="project" value="UniProtKB-EC"/>
</dbReference>
<organism evidence="16 17">
    <name type="scientific">Aeromonas jandaei</name>
    <dbReference type="NCBI Taxonomy" id="650"/>
    <lineage>
        <taxon>Bacteria</taxon>
        <taxon>Pseudomonadati</taxon>
        <taxon>Pseudomonadota</taxon>
        <taxon>Gammaproteobacteria</taxon>
        <taxon>Aeromonadales</taxon>
        <taxon>Aeromonadaceae</taxon>
        <taxon>Aeromonas</taxon>
    </lineage>
</organism>
<dbReference type="NCBIfam" id="TIGR00169">
    <property type="entry name" value="leuB"/>
    <property type="match status" value="1"/>
</dbReference>
<feature type="domain" description="Isopropylmalate dehydrogenase-like" evidence="15">
    <location>
        <begin position="5"/>
        <end position="357"/>
    </location>
</feature>
<dbReference type="PANTHER" id="PTHR42979">
    <property type="entry name" value="3-ISOPROPYLMALATE DEHYDROGENASE"/>
    <property type="match status" value="1"/>
</dbReference>
<protein>
    <recommendedName>
        <fullName evidence="13">3-isopropylmalate dehydrogenase</fullName>
        <ecNumber evidence="13">1.1.1.85</ecNumber>
    </recommendedName>
    <alternativeName>
        <fullName evidence="13">3-IPM-DH</fullName>
    </alternativeName>
    <alternativeName>
        <fullName evidence="13">Beta-IPM dehydrogenase</fullName>
        <shortName evidence="13">IMDH</shortName>
    </alternativeName>
</protein>
<reference evidence="16 17" key="1">
    <citation type="submission" date="2020-12" db="EMBL/GenBank/DDBJ databases">
        <title>FDA dAtabase for Regulatory Grade micrObial Sequences (FDA-ARGOS): Supporting development and validation of Infectious Disease Dx tests.</title>
        <authorList>
            <person name="Sproer C."/>
            <person name="Gronow S."/>
            <person name="Severitt S."/>
            <person name="Schroder I."/>
            <person name="Tallon L."/>
            <person name="Sadzewicz L."/>
            <person name="Zhao X."/>
            <person name="Boylan J."/>
            <person name="Ott S."/>
            <person name="Bowen H."/>
            <person name="Vavikolanu K."/>
            <person name="Mehta A."/>
            <person name="Aluvathingal J."/>
            <person name="Nadendla S."/>
            <person name="Lowell S."/>
            <person name="Myers T."/>
            <person name="Yan Y."/>
            <person name="Sichtig H."/>
        </authorList>
    </citation>
    <scope>NUCLEOTIDE SEQUENCE [LARGE SCALE GENOMIC DNA]</scope>
    <source>
        <strain evidence="16 17">FDAARGOS_986</strain>
    </source>
</reference>
<keyword evidence="17" id="KW-1185">Reference proteome</keyword>
<feature type="binding site" evidence="13">
    <location>
        <position position="137"/>
    </location>
    <ligand>
        <name>substrate</name>
    </ligand>
</feature>
<evidence type="ECO:0000256" key="3">
    <source>
        <dbReference type="ARBA" id="ARBA00004762"/>
    </source>
</evidence>
<dbReference type="InterPro" id="IPR019818">
    <property type="entry name" value="IsoCit/isopropylmalate_DH_CS"/>
</dbReference>
<dbReference type="EMBL" id="CP066092">
    <property type="protein sequence ID" value="QQB21278.1"/>
    <property type="molecule type" value="Genomic_DNA"/>
</dbReference>
<name>A0A7T4DQF7_AERJA</name>
<feature type="binding site" evidence="13">
    <location>
        <position position="250"/>
    </location>
    <ligand>
        <name>Mg(2+)</name>
        <dbReference type="ChEBI" id="CHEBI:18420"/>
    </ligand>
</feature>
<dbReference type="InterPro" id="IPR024084">
    <property type="entry name" value="IsoPropMal-DH-like_dom"/>
</dbReference>
<dbReference type="Proteomes" id="UP000595481">
    <property type="component" value="Chromosome"/>
</dbReference>
<comment type="similarity">
    <text evidence="4 13">Belongs to the isocitrate and isopropylmalate dehydrogenases family. LeuB type 1 subfamily.</text>
</comment>
<keyword evidence="7 13" id="KW-0028">Amino-acid biosynthesis</keyword>
<dbReference type="PROSITE" id="PS00470">
    <property type="entry name" value="IDH_IMDH"/>
    <property type="match status" value="1"/>
</dbReference>
<dbReference type="SUPFAM" id="SSF53659">
    <property type="entry name" value="Isocitrate/Isopropylmalate dehydrogenase-like"/>
    <property type="match status" value="1"/>
</dbReference>
<feature type="binding site" evidence="13">
    <location>
        <position position="226"/>
    </location>
    <ligand>
        <name>Mg(2+)</name>
        <dbReference type="ChEBI" id="CHEBI:18420"/>
    </ligand>
</feature>
<accession>A0A7T4DQF7</accession>
<evidence type="ECO:0000256" key="13">
    <source>
        <dbReference type="HAMAP-Rule" id="MF_01033"/>
    </source>
</evidence>
<evidence type="ECO:0000313" key="16">
    <source>
        <dbReference type="EMBL" id="QQB21278.1"/>
    </source>
</evidence>
<evidence type="ECO:0000256" key="1">
    <source>
        <dbReference type="ARBA" id="ARBA00000624"/>
    </source>
</evidence>
<comment type="subcellular location">
    <subcellularLocation>
        <location evidence="13">Cytoplasm</location>
    </subcellularLocation>
</comment>
<evidence type="ECO:0000256" key="14">
    <source>
        <dbReference type="RuleBase" id="RU004445"/>
    </source>
</evidence>
<keyword evidence="13" id="KW-0963">Cytoplasm</keyword>
<gene>
    <name evidence="13 16" type="primary">leuB</name>
    <name evidence="16" type="ORF">I6H43_07040</name>
</gene>
<keyword evidence="10 13" id="KW-0560">Oxidoreductase</keyword>
<evidence type="ECO:0000256" key="11">
    <source>
        <dbReference type="ARBA" id="ARBA00023027"/>
    </source>
</evidence>
<dbReference type="SMART" id="SM01329">
    <property type="entry name" value="Iso_dh"/>
    <property type="match status" value="1"/>
</dbReference>
<evidence type="ECO:0000313" key="17">
    <source>
        <dbReference type="Proteomes" id="UP000595481"/>
    </source>
</evidence>
<evidence type="ECO:0000256" key="10">
    <source>
        <dbReference type="ARBA" id="ARBA00023002"/>
    </source>
</evidence>
<feature type="binding site" evidence="13">
    <location>
        <begin position="284"/>
        <end position="296"/>
    </location>
    <ligand>
        <name>NAD(+)</name>
        <dbReference type="ChEBI" id="CHEBI:57540"/>
    </ligand>
</feature>
<evidence type="ECO:0000256" key="7">
    <source>
        <dbReference type="ARBA" id="ARBA00022605"/>
    </source>
</evidence>
<sequence length="361" mass="38825">MSSYRIAVLPGDGIGPEVMAEAVKVLAKVQAKFGFSLDYQHFDVGGIAIDNHGTPLPQSTIAGCEAADAVLFGSVGGPKWEHLPPNDQPERGALLPLRAHFKLFCNLRPARIYTGLEQFSPLRADISDRGFDIACVRELTGGIYFGQPKGREGEGANEKAFDTEVYHRFEIERIAKIAFESARVRRGKVTSIDKANVLASSILWREVVTQVAKDYPDVELNHMYIDNATMQLIKDPSQFDVLLCSNLFGDILSDECAMITGSMGLLPSASLNESGFGLFEPAGGSAPDIAGKGIANPIAQILSAALMLRYSLGQEAAAQAIEQAVAQTLAEGYFTADLHQASARHPVQSTATMGDQIAARI</sequence>
<feature type="binding site" evidence="13">
    <location>
        <begin position="77"/>
        <end position="90"/>
    </location>
    <ligand>
        <name>NAD(+)</name>
        <dbReference type="ChEBI" id="CHEBI:57540"/>
    </ligand>
</feature>
<comment type="subunit">
    <text evidence="5 13 14">Homodimer.</text>
</comment>
<evidence type="ECO:0000256" key="9">
    <source>
        <dbReference type="ARBA" id="ARBA00022842"/>
    </source>
</evidence>
<comment type="catalytic activity">
    <reaction evidence="1 13 14">
        <text>(2R,3S)-3-isopropylmalate + NAD(+) = 4-methyl-2-oxopentanoate + CO2 + NADH</text>
        <dbReference type="Rhea" id="RHEA:32271"/>
        <dbReference type="ChEBI" id="CHEBI:16526"/>
        <dbReference type="ChEBI" id="CHEBI:17865"/>
        <dbReference type="ChEBI" id="CHEBI:35121"/>
        <dbReference type="ChEBI" id="CHEBI:57540"/>
        <dbReference type="ChEBI" id="CHEBI:57945"/>
        <dbReference type="EC" id="1.1.1.85"/>
    </reaction>
</comment>
<feature type="binding site" evidence="13">
    <location>
        <position position="254"/>
    </location>
    <ligand>
        <name>Mg(2+)</name>
        <dbReference type="ChEBI" id="CHEBI:18420"/>
    </ligand>
</feature>
<feature type="site" description="Important for catalysis" evidence="13">
    <location>
        <position position="194"/>
    </location>
</feature>
<feature type="site" description="Important for catalysis" evidence="13">
    <location>
        <position position="144"/>
    </location>
</feature>
<dbReference type="HAMAP" id="MF_01033">
    <property type="entry name" value="LeuB_type1"/>
    <property type="match status" value="1"/>
</dbReference>
<proteinExistence type="inferred from homology"/>
<feature type="binding site" evidence="13">
    <location>
        <position position="108"/>
    </location>
    <ligand>
        <name>substrate</name>
    </ligand>
</feature>
<keyword evidence="13" id="KW-0464">Manganese</keyword>
<dbReference type="GeneID" id="69551022"/>
<comment type="cofactor">
    <cofactor evidence="13 14">
        <name>Mg(2+)</name>
        <dbReference type="ChEBI" id="CHEBI:18420"/>
    </cofactor>
    <cofactor evidence="13 14">
        <name>Mn(2+)</name>
        <dbReference type="ChEBI" id="CHEBI:29035"/>
    </cofactor>
    <text evidence="13 14">Binds 1 Mg(2+) or Mn(2+) ion per subunit.</text>
</comment>
<comment type="function">
    <text evidence="13 14">Catalyzes the oxidation of 3-carboxy-2-hydroxy-4-methylpentanoate (3-isopropylmalate) to 3-carboxy-4-methyl-2-oxopentanoate. The product decarboxylates to 4-methyl-2 oxopentanoate.</text>
</comment>
<keyword evidence="8 13" id="KW-0479">Metal-binding</keyword>
<evidence type="ECO:0000259" key="15">
    <source>
        <dbReference type="SMART" id="SM01329"/>
    </source>
</evidence>
<evidence type="ECO:0000256" key="4">
    <source>
        <dbReference type="ARBA" id="ARBA00008319"/>
    </source>
</evidence>
<comment type="pathway">
    <text evidence="3 13 14">Amino-acid biosynthesis; L-leucine biosynthesis; L-leucine from 3-methyl-2-oxobutanoate: step 3/4.</text>
</comment>
<feature type="binding site" evidence="13">
    <location>
        <position position="226"/>
    </location>
    <ligand>
        <name>substrate</name>
    </ligand>
</feature>
<evidence type="ECO:0000256" key="2">
    <source>
        <dbReference type="ARBA" id="ARBA00001936"/>
    </source>
</evidence>
<comment type="cofactor">
    <cofactor evidence="2">
        <name>Mn(2+)</name>
        <dbReference type="ChEBI" id="CHEBI:29035"/>
    </cofactor>
</comment>